<evidence type="ECO:0000256" key="1">
    <source>
        <dbReference type="SAM" id="MobiDB-lite"/>
    </source>
</evidence>
<name>A0A4Y2DJM2_ARAVE</name>
<protein>
    <submittedName>
        <fullName evidence="2">Uncharacterized protein</fullName>
    </submittedName>
</protein>
<organism evidence="2 3">
    <name type="scientific">Araneus ventricosus</name>
    <name type="common">Orbweaver spider</name>
    <name type="synonym">Epeira ventricosa</name>
    <dbReference type="NCBI Taxonomy" id="182803"/>
    <lineage>
        <taxon>Eukaryota</taxon>
        <taxon>Metazoa</taxon>
        <taxon>Ecdysozoa</taxon>
        <taxon>Arthropoda</taxon>
        <taxon>Chelicerata</taxon>
        <taxon>Arachnida</taxon>
        <taxon>Araneae</taxon>
        <taxon>Araneomorphae</taxon>
        <taxon>Entelegynae</taxon>
        <taxon>Araneoidea</taxon>
        <taxon>Araneidae</taxon>
        <taxon>Araneus</taxon>
    </lineage>
</organism>
<reference evidence="2 3" key="1">
    <citation type="journal article" date="2019" name="Sci. Rep.">
        <title>Orb-weaving spider Araneus ventricosus genome elucidates the spidroin gene catalogue.</title>
        <authorList>
            <person name="Kono N."/>
            <person name="Nakamura H."/>
            <person name="Ohtoshi R."/>
            <person name="Moran D.A.P."/>
            <person name="Shinohara A."/>
            <person name="Yoshida Y."/>
            <person name="Fujiwara M."/>
            <person name="Mori M."/>
            <person name="Tomita M."/>
            <person name="Arakawa K."/>
        </authorList>
    </citation>
    <scope>NUCLEOTIDE SEQUENCE [LARGE SCALE GENOMIC DNA]</scope>
</reference>
<dbReference type="Proteomes" id="UP000499080">
    <property type="component" value="Unassembled WGS sequence"/>
</dbReference>
<accession>A0A4Y2DJM2</accession>
<evidence type="ECO:0000313" key="2">
    <source>
        <dbReference type="EMBL" id="GBM15775.1"/>
    </source>
</evidence>
<feature type="region of interest" description="Disordered" evidence="1">
    <location>
        <begin position="1"/>
        <end position="23"/>
    </location>
</feature>
<dbReference type="AlphaFoldDB" id="A0A4Y2DJM2"/>
<keyword evidence="3" id="KW-1185">Reference proteome</keyword>
<gene>
    <name evidence="2" type="ORF">AVEN_262933_1</name>
</gene>
<dbReference type="OrthoDB" id="5876180at2759"/>
<comment type="caution">
    <text evidence="2">The sequence shown here is derived from an EMBL/GenBank/DDBJ whole genome shotgun (WGS) entry which is preliminary data.</text>
</comment>
<sequence length="111" mass="12495">MEQRWSLEERKSDVQSAIEEPKTLQHERNVEQVRLVDQDQKPGLLSECKSKDSGCFFTRAYDSNAQGLLSTALITNRTGSGDSVTCRALLGNESQRYLITESCWKKLGLKG</sequence>
<proteinExistence type="predicted"/>
<dbReference type="EMBL" id="BGPR01000363">
    <property type="protein sequence ID" value="GBM15775.1"/>
    <property type="molecule type" value="Genomic_DNA"/>
</dbReference>
<evidence type="ECO:0000313" key="3">
    <source>
        <dbReference type="Proteomes" id="UP000499080"/>
    </source>
</evidence>